<keyword evidence="4" id="KW-1185">Reference proteome</keyword>
<gene>
    <name evidence="3" type="ORF">GSI_13289</name>
</gene>
<evidence type="ECO:0000313" key="4">
    <source>
        <dbReference type="Proteomes" id="UP000230002"/>
    </source>
</evidence>
<feature type="compositionally biased region" description="Basic and acidic residues" evidence="1">
    <location>
        <begin position="33"/>
        <end position="47"/>
    </location>
</feature>
<dbReference type="OrthoDB" id="338816at2759"/>
<dbReference type="GO" id="GO:0072344">
    <property type="term" value="P:rescue of stalled ribosome"/>
    <property type="evidence" value="ECO:0007669"/>
    <property type="project" value="InterPro"/>
</dbReference>
<evidence type="ECO:0000259" key="2">
    <source>
        <dbReference type="Pfam" id="PF06221"/>
    </source>
</evidence>
<proteinExistence type="predicted"/>
<evidence type="ECO:0000313" key="3">
    <source>
        <dbReference type="EMBL" id="PIL25399.1"/>
    </source>
</evidence>
<sequence length="271" mass="28802">MNKTAWASRGSSLPSDRIPSKAQAAQPAKAKGKQKDAGPPKSKDILRLEKLRDDLRKATGTERDPKGGCFCQARMHPLSPYTPICRACGLVLCELNLPQFACPHCGAARLVPAARTALVDALDTQIADTLAREDAERARAVQEARAAQGAFPTLSASASAAASRASTPGPGPDPHPANQTHKVLSLNPKTKRVKVESYTPPAGAAVSGSRAASKEKEKEKEKAKQAAAEPEYRRVPAPPSEVVVSRTQPDAQRPWANVRGLNVTYVPPSRA</sequence>
<reference evidence="3 4" key="1">
    <citation type="journal article" date="2015" name="Sci. Rep.">
        <title>Chromosome-level genome map provides insights into diverse defense mechanisms in the medicinal fungus Ganoderma sinense.</title>
        <authorList>
            <person name="Zhu Y."/>
            <person name="Xu J."/>
            <person name="Sun C."/>
            <person name="Zhou S."/>
            <person name="Xu H."/>
            <person name="Nelson D.R."/>
            <person name="Qian J."/>
            <person name="Song J."/>
            <person name="Luo H."/>
            <person name="Xiang L."/>
            <person name="Li Y."/>
            <person name="Xu Z."/>
            <person name="Ji A."/>
            <person name="Wang L."/>
            <person name="Lu S."/>
            <person name="Hayward A."/>
            <person name="Sun W."/>
            <person name="Li X."/>
            <person name="Schwartz D.C."/>
            <person name="Wang Y."/>
            <person name="Chen S."/>
        </authorList>
    </citation>
    <scope>NUCLEOTIDE SEQUENCE [LARGE SCALE GENOMIC DNA]</scope>
    <source>
        <strain evidence="3 4">ZZ0214-1</strain>
    </source>
</reference>
<accession>A0A2G8RV75</accession>
<protein>
    <recommendedName>
        <fullName evidence="2">TRIP4/RQT4 C2HC5-type zinc finger domain-containing protein</fullName>
    </recommendedName>
</protein>
<dbReference type="AlphaFoldDB" id="A0A2G8RV75"/>
<dbReference type="EMBL" id="AYKW01000056">
    <property type="protein sequence ID" value="PIL25399.1"/>
    <property type="molecule type" value="Genomic_DNA"/>
</dbReference>
<feature type="compositionally biased region" description="Polar residues" evidence="1">
    <location>
        <begin position="1"/>
        <end position="14"/>
    </location>
</feature>
<dbReference type="Pfam" id="PF06221">
    <property type="entry name" value="zf-C2HC5"/>
    <property type="match status" value="1"/>
</dbReference>
<feature type="compositionally biased region" description="Basic and acidic residues" evidence="1">
    <location>
        <begin position="212"/>
        <end position="234"/>
    </location>
</feature>
<dbReference type="GO" id="GO:0180022">
    <property type="term" value="C:RQC-trigger complex"/>
    <property type="evidence" value="ECO:0007669"/>
    <property type="project" value="InterPro"/>
</dbReference>
<dbReference type="STRING" id="1077348.A0A2G8RV75"/>
<name>A0A2G8RV75_9APHY</name>
<comment type="caution">
    <text evidence="3">The sequence shown here is derived from an EMBL/GenBank/DDBJ whole genome shotgun (WGS) entry which is preliminary data.</text>
</comment>
<evidence type="ECO:0000256" key="1">
    <source>
        <dbReference type="SAM" id="MobiDB-lite"/>
    </source>
</evidence>
<feature type="compositionally biased region" description="Low complexity" evidence="1">
    <location>
        <begin position="202"/>
        <end position="211"/>
    </location>
</feature>
<dbReference type="Proteomes" id="UP000230002">
    <property type="component" value="Unassembled WGS sequence"/>
</dbReference>
<dbReference type="GO" id="GO:0005634">
    <property type="term" value="C:nucleus"/>
    <property type="evidence" value="ECO:0007669"/>
    <property type="project" value="InterPro"/>
</dbReference>
<feature type="region of interest" description="Disordered" evidence="1">
    <location>
        <begin position="141"/>
        <end position="250"/>
    </location>
</feature>
<organism evidence="3 4">
    <name type="scientific">Ganoderma sinense ZZ0214-1</name>
    <dbReference type="NCBI Taxonomy" id="1077348"/>
    <lineage>
        <taxon>Eukaryota</taxon>
        <taxon>Fungi</taxon>
        <taxon>Dikarya</taxon>
        <taxon>Basidiomycota</taxon>
        <taxon>Agaricomycotina</taxon>
        <taxon>Agaricomycetes</taxon>
        <taxon>Polyporales</taxon>
        <taxon>Polyporaceae</taxon>
        <taxon>Ganoderma</taxon>
    </lineage>
</organism>
<feature type="compositionally biased region" description="Low complexity" evidence="1">
    <location>
        <begin position="143"/>
        <end position="166"/>
    </location>
</feature>
<feature type="domain" description="TRIP4/RQT4 C2HC5-type zinc finger" evidence="2">
    <location>
        <begin position="68"/>
        <end position="118"/>
    </location>
</feature>
<dbReference type="GO" id="GO:0008270">
    <property type="term" value="F:zinc ion binding"/>
    <property type="evidence" value="ECO:0007669"/>
    <property type="project" value="InterPro"/>
</dbReference>
<feature type="region of interest" description="Disordered" evidence="1">
    <location>
        <begin position="1"/>
        <end position="47"/>
    </location>
</feature>
<dbReference type="InterPro" id="IPR009349">
    <property type="entry name" value="TRIP4/RQT4_C2HC5_Znf"/>
</dbReference>